<reference evidence="1 2" key="1">
    <citation type="journal article" date="2015" name="Nature">
        <title>rRNA introns, odd ribosomes, and small enigmatic genomes across a large radiation of phyla.</title>
        <authorList>
            <person name="Brown C.T."/>
            <person name="Hug L.A."/>
            <person name="Thomas B.C."/>
            <person name="Sharon I."/>
            <person name="Castelle C.J."/>
            <person name="Singh A."/>
            <person name="Wilkins M.J."/>
            <person name="Williams K.H."/>
            <person name="Banfield J.F."/>
        </authorList>
    </citation>
    <scope>NUCLEOTIDE SEQUENCE [LARGE SCALE GENOMIC DNA]</scope>
</reference>
<dbReference type="InterPro" id="IPR036567">
    <property type="entry name" value="RHF-like"/>
</dbReference>
<dbReference type="SUPFAM" id="SSF69754">
    <property type="entry name" value="Ribosome binding protein Y (YfiA homologue)"/>
    <property type="match status" value="1"/>
</dbReference>
<gene>
    <name evidence="1" type="ORF">UY01_C0030G0005</name>
</gene>
<accession>A0A0G1VX52</accession>
<proteinExistence type="predicted"/>
<evidence type="ECO:0000313" key="1">
    <source>
        <dbReference type="EMBL" id="KKU74630.1"/>
    </source>
</evidence>
<dbReference type="Gene3D" id="3.30.160.100">
    <property type="entry name" value="Ribosome hibernation promotion factor-like"/>
    <property type="match status" value="1"/>
</dbReference>
<dbReference type="EMBL" id="LCOJ01000030">
    <property type="protein sequence ID" value="KKU74630.1"/>
    <property type="molecule type" value="Genomic_DNA"/>
</dbReference>
<dbReference type="AlphaFoldDB" id="A0A0G1VX52"/>
<dbReference type="Proteomes" id="UP000034879">
    <property type="component" value="Unassembled WGS sequence"/>
</dbReference>
<comment type="caution">
    <text evidence="1">The sequence shown here is derived from an EMBL/GenBank/DDBJ whole genome shotgun (WGS) entry which is preliminary data.</text>
</comment>
<dbReference type="Pfam" id="PF02482">
    <property type="entry name" value="Ribosomal_S30AE"/>
    <property type="match status" value="1"/>
</dbReference>
<name>A0A0G1VX52_9BACT</name>
<protein>
    <recommendedName>
        <fullName evidence="3">Ribosomal subunit interface protein</fullName>
    </recommendedName>
</protein>
<organism evidence="1 2">
    <name type="scientific">Candidatus Nomurabacteria bacterium GW2011_GWB1_47_6</name>
    <dbReference type="NCBI Taxonomy" id="1618749"/>
    <lineage>
        <taxon>Bacteria</taxon>
        <taxon>Candidatus Nomuraibacteriota</taxon>
    </lineage>
</organism>
<evidence type="ECO:0000313" key="2">
    <source>
        <dbReference type="Proteomes" id="UP000034879"/>
    </source>
</evidence>
<dbReference type="NCBIfam" id="TIGR00741">
    <property type="entry name" value="yfiA"/>
    <property type="match status" value="1"/>
</dbReference>
<dbReference type="InterPro" id="IPR003489">
    <property type="entry name" value="RHF/RaiA"/>
</dbReference>
<evidence type="ECO:0008006" key="3">
    <source>
        <dbReference type="Google" id="ProtNLM"/>
    </source>
</evidence>
<sequence length="114" mass="13138">MLKTIVRAVNFKLTDPISQHINGKSIDLERFLKRFDTKAAELRVEVGLPSRHHRSGEIFYAEINLKLPGKLLRAEEKHFELSAALNTAFKDIETQVRKFKGKAIKQKPEKISRL</sequence>